<feature type="region of interest" description="Disordered" evidence="1">
    <location>
        <begin position="1"/>
        <end position="47"/>
    </location>
</feature>
<evidence type="ECO:0000256" key="1">
    <source>
        <dbReference type="SAM" id="MobiDB-lite"/>
    </source>
</evidence>
<evidence type="ECO:0000313" key="2">
    <source>
        <dbReference type="EMBL" id="CAB4871620.1"/>
    </source>
</evidence>
<dbReference type="AlphaFoldDB" id="A0A6J7DQS3"/>
<sequence length="148" mass="15434">MPATSTSSSAKASATTKRTAAKPKAAPRTKAAPKAEPQASTASSAERVLLVPVGAAAAARDTVAGVARDLQSRYGSREAARAQMRRFEDRGAAVRGRARTDVEGRLSAVRSDISERSCAVRDDLAAQADRAVARVREAAQPLTSRFAA</sequence>
<feature type="compositionally biased region" description="Low complexity" evidence="1">
    <location>
        <begin position="1"/>
        <end position="18"/>
    </location>
</feature>
<accession>A0A6J7DQS3</accession>
<protein>
    <submittedName>
        <fullName evidence="2">Unannotated protein</fullName>
    </submittedName>
</protein>
<reference evidence="2" key="1">
    <citation type="submission" date="2020-05" db="EMBL/GenBank/DDBJ databases">
        <authorList>
            <person name="Chiriac C."/>
            <person name="Salcher M."/>
            <person name="Ghai R."/>
            <person name="Kavagutti S V."/>
        </authorList>
    </citation>
    <scope>NUCLEOTIDE SEQUENCE</scope>
</reference>
<proteinExistence type="predicted"/>
<dbReference type="EMBL" id="CAFBLQ010000068">
    <property type="protein sequence ID" value="CAB4871620.1"/>
    <property type="molecule type" value="Genomic_DNA"/>
</dbReference>
<gene>
    <name evidence="2" type="ORF">UFOPK3423_00772</name>
</gene>
<name>A0A6J7DQS3_9ZZZZ</name>
<organism evidence="2">
    <name type="scientific">freshwater metagenome</name>
    <dbReference type="NCBI Taxonomy" id="449393"/>
    <lineage>
        <taxon>unclassified sequences</taxon>
        <taxon>metagenomes</taxon>
        <taxon>ecological metagenomes</taxon>
    </lineage>
</organism>